<evidence type="ECO:0000259" key="1">
    <source>
        <dbReference type="Pfam" id="PF03205"/>
    </source>
</evidence>
<dbReference type="InterPro" id="IPR052539">
    <property type="entry name" value="MGD_biosynthesis_adapter"/>
</dbReference>
<feature type="domain" description="Molybdopterin-guanine dinucleotide biosynthesis protein B (MobB)" evidence="1">
    <location>
        <begin position="4"/>
        <end position="123"/>
    </location>
</feature>
<dbReference type="PANTHER" id="PTHR40072:SF1">
    <property type="entry name" value="MOLYBDOPTERIN-GUANINE DINUCLEOTIDE BIOSYNTHESIS ADAPTER PROTEIN"/>
    <property type="match status" value="1"/>
</dbReference>
<comment type="caution">
    <text evidence="2">The sequence shown here is derived from an EMBL/GenBank/DDBJ whole genome shotgun (WGS) entry which is preliminary data.</text>
</comment>
<dbReference type="AlphaFoldDB" id="A0A832GMI7"/>
<dbReference type="Gene3D" id="3.40.50.300">
    <property type="entry name" value="P-loop containing nucleotide triphosphate hydrolases"/>
    <property type="match status" value="1"/>
</dbReference>
<dbReference type="Pfam" id="PF03205">
    <property type="entry name" value="MobB"/>
    <property type="match status" value="1"/>
</dbReference>
<dbReference type="GO" id="GO:0005525">
    <property type="term" value="F:GTP binding"/>
    <property type="evidence" value="ECO:0007669"/>
    <property type="project" value="InterPro"/>
</dbReference>
<dbReference type="NCBIfam" id="TIGR00176">
    <property type="entry name" value="mobB"/>
    <property type="match status" value="1"/>
</dbReference>
<dbReference type="InterPro" id="IPR027417">
    <property type="entry name" value="P-loop_NTPase"/>
</dbReference>
<name>A0A832GMI7_9BACT</name>
<accession>A0A832GMI7</accession>
<dbReference type="EMBL" id="DSZU01000054">
    <property type="protein sequence ID" value="HGV55080.1"/>
    <property type="molecule type" value="Genomic_DNA"/>
</dbReference>
<dbReference type="GO" id="GO:0006777">
    <property type="term" value="P:Mo-molybdopterin cofactor biosynthetic process"/>
    <property type="evidence" value="ECO:0007669"/>
    <property type="project" value="InterPro"/>
</dbReference>
<dbReference type="InterPro" id="IPR004435">
    <property type="entry name" value="MobB_dom"/>
</dbReference>
<evidence type="ECO:0000313" key="2">
    <source>
        <dbReference type="EMBL" id="HGV55080.1"/>
    </source>
</evidence>
<organism evidence="2">
    <name type="scientific">Caldimicrobium thiodismutans</name>
    <dbReference type="NCBI Taxonomy" id="1653476"/>
    <lineage>
        <taxon>Bacteria</taxon>
        <taxon>Pseudomonadati</taxon>
        <taxon>Thermodesulfobacteriota</taxon>
        <taxon>Thermodesulfobacteria</taxon>
        <taxon>Thermodesulfobacteriales</taxon>
        <taxon>Thermodesulfobacteriaceae</taxon>
        <taxon>Caldimicrobium</taxon>
    </lineage>
</organism>
<protein>
    <submittedName>
        <fullName evidence="2">Molybdopterin-guanine dinucleotide biosynthesis protein B</fullName>
    </submittedName>
</protein>
<reference evidence="2" key="1">
    <citation type="journal article" date="2020" name="mSystems">
        <title>Genome- and Community-Level Interaction Insights into Carbon Utilization and Element Cycling Functions of Hydrothermarchaeota in Hydrothermal Sediment.</title>
        <authorList>
            <person name="Zhou Z."/>
            <person name="Liu Y."/>
            <person name="Xu W."/>
            <person name="Pan J."/>
            <person name="Luo Z.H."/>
            <person name="Li M."/>
        </authorList>
    </citation>
    <scope>NUCLEOTIDE SEQUENCE [LARGE SCALE GENOMIC DNA]</scope>
    <source>
        <strain evidence="2">SpSt-605</strain>
    </source>
</reference>
<proteinExistence type="predicted"/>
<dbReference type="PANTHER" id="PTHR40072">
    <property type="entry name" value="MOLYBDOPTERIN-GUANINE DINUCLEOTIDE BIOSYNTHESIS ADAPTER PROTEIN-RELATED"/>
    <property type="match status" value="1"/>
</dbReference>
<sequence length="164" mass="18670">MPLILSLSGYHNSGKTTLGTYLVSELVKRGFKVAVVKATKEEVLLTDKEGSDTWRYRKAGAEAVALLQSQLLTLYFSHFPQNKEDFLDFLEALFPHYHLLLLEGFKGWSNIPKIWLLKEGEDPSEIRKKFGQVELILKPEEREKALNYLLEKLGAVKGCSPQVF</sequence>
<dbReference type="SUPFAM" id="SSF52540">
    <property type="entry name" value="P-loop containing nucleoside triphosphate hydrolases"/>
    <property type="match status" value="1"/>
</dbReference>
<gene>
    <name evidence="2" type="primary">mobB</name>
    <name evidence="2" type="ORF">ENT73_03195</name>
</gene>